<dbReference type="InterPro" id="IPR015285">
    <property type="entry name" value="RIO2_wHTH_N"/>
</dbReference>
<evidence type="ECO:0000259" key="5">
    <source>
        <dbReference type="Pfam" id="PF09202"/>
    </source>
</evidence>
<keyword evidence="1" id="KW-0808">Transferase</keyword>
<dbReference type="PANTHER" id="PTHR45852:SF1">
    <property type="entry name" value="SERINE_THREONINE-PROTEIN KINASE RIO2"/>
    <property type="match status" value="1"/>
</dbReference>
<comment type="caution">
    <text evidence="6">The sequence shown here is derived from an EMBL/GenBank/DDBJ whole genome shotgun (WGS) entry which is preliminary data.</text>
</comment>
<evidence type="ECO:0000313" key="6">
    <source>
        <dbReference type="EMBL" id="CAH7683675.1"/>
    </source>
</evidence>
<sequence length="184" mass="20555">MDSVEWVREDENPKYSQKISDANYLDSLEKAKQISSNKQASSPVEYQGQTVLVTAKRRVSPTSSSNDHLSQSSLNVSEPLKLGMTIIKSSKEEEYIYSKLPNIYERKNMVLTAVEMGSKNHEIVPSSLIASISGLRAGGANKCIGELAKRGLFSRSIALKRKNASWMYMEMIEQIESRSDTKNS</sequence>
<evidence type="ECO:0000256" key="4">
    <source>
        <dbReference type="ARBA" id="ARBA00022840"/>
    </source>
</evidence>
<dbReference type="EMBL" id="CALTRL010004840">
    <property type="protein sequence ID" value="CAH7683675.1"/>
    <property type="molecule type" value="Genomic_DNA"/>
</dbReference>
<reference evidence="6" key="1">
    <citation type="submission" date="2022-06" db="EMBL/GenBank/DDBJ databases">
        <authorList>
            <consortium name="SYNGENTA / RWTH Aachen University"/>
        </authorList>
    </citation>
    <scope>NUCLEOTIDE SEQUENCE</scope>
</reference>
<dbReference type="AlphaFoldDB" id="A0AAV0BAQ6"/>
<dbReference type="InterPro" id="IPR036390">
    <property type="entry name" value="WH_DNA-bd_sf"/>
</dbReference>
<protein>
    <recommendedName>
        <fullName evidence="5">RIO2 kinase winged helix domain-containing protein</fullName>
    </recommendedName>
</protein>
<feature type="domain" description="RIO2 kinase winged helix" evidence="5">
    <location>
        <begin position="109"/>
        <end position="156"/>
    </location>
</feature>
<dbReference type="SUPFAM" id="SSF46785">
    <property type="entry name" value="Winged helix' DNA-binding domain"/>
    <property type="match status" value="1"/>
</dbReference>
<keyword evidence="4" id="KW-0067">ATP-binding</keyword>
<dbReference type="GO" id="GO:0005524">
    <property type="term" value="F:ATP binding"/>
    <property type="evidence" value="ECO:0007669"/>
    <property type="project" value="UniProtKB-KW"/>
</dbReference>
<gene>
    <name evidence="6" type="ORF">PPACK8108_LOCUS17326</name>
</gene>
<evidence type="ECO:0000256" key="2">
    <source>
        <dbReference type="ARBA" id="ARBA00022741"/>
    </source>
</evidence>
<proteinExistence type="predicted"/>
<dbReference type="GO" id="GO:0005634">
    <property type="term" value="C:nucleus"/>
    <property type="evidence" value="ECO:0007669"/>
    <property type="project" value="TreeGrafter"/>
</dbReference>
<accession>A0AAV0BAQ6</accession>
<keyword evidence="7" id="KW-1185">Reference proteome</keyword>
<organism evidence="6 7">
    <name type="scientific">Phakopsora pachyrhizi</name>
    <name type="common">Asian soybean rust disease fungus</name>
    <dbReference type="NCBI Taxonomy" id="170000"/>
    <lineage>
        <taxon>Eukaryota</taxon>
        <taxon>Fungi</taxon>
        <taxon>Dikarya</taxon>
        <taxon>Basidiomycota</taxon>
        <taxon>Pucciniomycotina</taxon>
        <taxon>Pucciniomycetes</taxon>
        <taxon>Pucciniales</taxon>
        <taxon>Phakopsoraceae</taxon>
        <taxon>Phakopsora</taxon>
    </lineage>
</organism>
<evidence type="ECO:0000313" key="7">
    <source>
        <dbReference type="Proteomes" id="UP001153365"/>
    </source>
</evidence>
<keyword evidence="2" id="KW-0547">Nucleotide-binding</keyword>
<dbReference type="Proteomes" id="UP001153365">
    <property type="component" value="Unassembled WGS sequence"/>
</dbReference>
<dbReference type="GO" id="GO:0030688">
    <property type="term" value="C:preribosome, small subunit precursor"/>
    <property type="evidence" value="ECO:0007669"/>
    <property type="project" value="TreeGrafter"/>
</dbReference>
<dbReference type="GO" id="GO:0005829">
    <property type="term" value="C:cytosol"/>
    <property type="evidence" value="ECO:0007669"/>
    <property type="project" value="TreeGrafter"/>
</dbReference>
<name>A0AAV0BAQ6_PHAPC</name>
<dbReference type="PANTHER" id="PTHR45852">
    <property type="entry name" value="SER/THR-PROTEIN KINASE RIO2"/>
    <property type="match status" value="1"/>
</dbReference>
<dbReference type="Pfam" id="PF09202">
    <property type="entry name" value="Rio2_N"/>
    <property type="match status" value="1"/>
</dbReference>
<dbReference type="GO" id="GO:0030490">
    <property type="term" value="P:maturation of SSU-rRNA"/>
    <property type="evidence" value="ECO:0007669"/>
    <property type="project" value="TreeGrafter"/>
</dbReference>
<evidence type="ECO:0000256" key="3">
    <source>
        <dbReference type="ARBA" id="ARBA00022777"/>
    </source>
</evidence>
<dbReference type="InterPro" id="IPR036388">
    <property type="entry name" value="WH-like_DNA-bd_sf"/>
</dbReference>
<evidence type="ECO:0000256" key="1">
    <source>
        <dbReference type="ARBA" id="ARBA00022679"/>
    </source>
</evidence>
<keyword evidence="3" id="KW-0418">Kinase</keyword>
<dbReference type="Gene3D" id="1.10.10.10">
    <property type="entry name" value="Winged helix-like DNA-binding domain superfamily/Winged helix DNA-binding domain"/>
    <property type="match status" value="1"/>
</dbReference>
<dbReference type="GO" id="GO:0004674">
    <property type="term" value="F:protein serine/threonine kinase activity"/>
    <property type="evidence" value="ECO:0007669"/>
    <property type="project" value="InterPro"/>
</dbReference>